<keyword evidence="3" id="KW-1185">Reference proteome</keyword>
<keyword evidence="1" id="KW-0812">Transmembrane</keyword>
<feature type="transmembrane region" description="Helical" evidence="1">
    <location>
        <begin position="17"/>
        <end position="37"/>
    </location>
</feature>
<protein>
    <recommendedName>
        <fullName evidence="4">Nematode cuticle collagen N-terminal domain-containing protein</fullName>
    </recommendedName>
</protein>
<evidence type="ECO:0008006" key="4">
    <source>
        <dbReference type="Google" id="ProtNLM"/>
    </source>
</evidence>
<sequence length="80" mass="9111">MGRFMANLKDNITAERVAIFFGLLSTCLAVALVIVVVHRDNLMLQLSEAREKLDVLEDYIQTNVLSDPTEQFEAHLRSEF</sequence>
<dbReference type="AlphaFoldDB" id="A0A0Q9WCW6"/>
<dbReference type="KEGG" id="dvi:26531060"/>
<keyword evidence="1" id="KW-0472">Membrane</keyword>
<evidence type="ECO:0000313" key="2">
    <source>
        <dbReference type="EMBL" id="KRF78750.1"/>
    </source>
</evidence>
<dbReference type="InParanoid" id="A0A0Q9WCW6"/>
<keyword evidence="1" id="KW-1133">Transmembrane helix</keyword>
<name>A0A0Q9WCW6_DROVI</name>
<dbReference type="Proteomes" id="UP000008792">
    <property type="component" value="Unassembled WGS sequence"/>
</dbReference>
<evidence type="ECO:0000256" key="1">
    <source>
        <dbReference type="SAM" id="Phobius"/>
    </source>
</evidence>
<dbReference type="EMBL" id="CH940652">
    <property type="protein sequence ID" value="KRF78750.1"/>
    <property type="molecule type" value="Genomic_DNA"/>
</dbReference>
<gene>
    <name evidence="2" type="primary">Dvir\GJ26290</name>
    <name evidence="2" type="ORF">Dvir_GJ26290</name>
</gene>
<accession>A0A0Q9WCW6</accession>
<proteinExistence type="predicted"/>
<reference evidence="2 3" key="1">
    <citation type="journal article" date="2007" name="Nature">
        <title>Evolution of genes and genomes on the Drosophila phylogeny.</title>
        <authorList>
            <consortium name="Drosophila 12 Genomes Consortium"/>
            <person name="Clark A.G."/>
            <person name="Eisen M.B."/>
            <person name="Smith D.R."/>
            <person name="Bergman C.M."/>
            <person name="Oliver B."/>
            <person name="Markow T.A."/>
            <person name="Kaufman T.C."/>
            <person name="Kellis M."/>
            <person name="Gelbart W."/>
            <person name="Iyer V.N."/>
            <person name="Pollard D.A."/>
            <person name="Sackton T.B."/>
            <person name="Larracuente A.M."/>
            <person name="Singh N.D."/>
            <person name="Abad J.P."/>
            <person name="Abt D.N."/>
            <person name="Adryan B."/>
            <person name="Aguade M."/>
            <person name="Akashi H."/>
            <person name="Anderson W.W."/>
            <person name="Aquadro C.F."/>
            <person name="Ardell D.H."/>
            <person name="Arguello R."/>
            <person name="Artieri C.G."/>
            <person name="Barbash D.A."/>
            <person name="Barker D."/>
            <person name="Barsanti P."/>
            <person name="Batterham P."/>
            <person name="Batzoglou S."/>
            <person name="Begun D."/>
            <person name="Bhutkar A."/>
            <person name="Blanco E."/>
            <person name="Bosak S.A."/>
            <person name="Bradley R.K."/>
            <person name="Brand A.D."/>
            <person name="Brent M.R."/>
            <person name="Brooks A.N."/>
            <person name="Brown R.H."/>
            <person name="Butlin R.K."/>
            <person name="Caggese C."/>
            <person name="Calvi B.R."/>
            <person name="Bernardo de Carvalho A."/>
            <person name="Caspi A."/>
            <person name="Castrezana S."/>
            <person name="Celniker S.E."/>
            <person name="Chang J.L."/>
            <person name="Chapple C."/>
            <person name="Chatterji S."/>
            <person name="Chinwalla A."/>
            <person name="Civetta A."/>
            <person name="Clifton S.W."/>
            <person name="Comeron J.M."/>
            <person name="Costello J.C."/>
            <person name="Coyne J.A."/>
            <person name="Daub J."/>
            <person name="David R.G."/>
            <person name="Delcher A.L."/>
            <person name="Delehaunty K."/>
            <person name="Do C.B."/>
            <person name="Ebling H."/>
            <person name="Edwards K."/>
            <person name="Eickbush T."/>
            <person name="Evans J.D."/>
            <person name="Filipski A."/>
            <person name="Findeiss S."/>
            <person name="Freyhult E."/>
            <person name="Fulton L."/>
            <person name="Fulton R."/>
            <person name="Garcia A.C."/>
            <person name="Gardiner A."/>
            <person name="Garfield D.A."/>
            <person name="Garvin B.E."/>
            <person name="Gibson G."/>
            <person name="Gilbert D."/>
            <person name="Gnerre S."/>
            <person name="Godfrey J."/>
            <person name="Good R."/>
            <person name="Gotea V."/>
            <person name="Gravely B."/>
            <person name="Greenberg A.J."/>
            <person name="Griffiths-Jones S."/>
            <person name="Gross S."/>
            <person name="Guigo R."/>
            <person name="Gustafson E.A."/>
            <person name="Haerty W."/>
            <person name="Hahn M.W."/>
            <person name="Halligan D.L."/>
            <person name="Halpern A.L."/>
            <person name="Halter G.M."/>
            <person name="Han M.V."/>
            <person name="Heger A."/>
            <person name="Hillier L."/>
            <person name="Hinrichs A.S."/>
            <person name="Holmes I."/>
            <person name="Hoskins R.A."/>
            <person name="Hubisz M.J."/>
            <person name="Hultmark D."/>
            <person name="Huntley M.A."/>
            <person name="Jaffe D.B."/>
            <person name="Jagadeeshan S."/>
            <person name="Jeck W.R."/>
            <person name="Johnson J."/>
            <person name="Jones C.D."/>
            <person name="Jordan W.C."/>
            <person name="Karpen G.H."/>
            <person name="Kataoka E."/>
            <person name="Keightley P.D."/>
            <person name="Kheradpour P."/>
            <person name="Kirkness E.F."/>
            <person name="Koerich L.B."/>
            <person name="Kristiansen K."/>
            <person name="Kudrna D."/>
            <person name="Kulathinal R.J."/>
            <person name="Kumar S."/>
            <person name="Kwok R."/>
            <person name="Lander E."/>
            <person name="Langley C.H."/>
            <person name="Lapoint R."/>
            <person name="Lazzaro B.P."/>
            <person name="Lee S.J."/>
            <person name="Levesque L."/>
            <person name="Li R."/>
            <person name="Lin C.F."/>
            <person name="Lin M.F."/>
            <person name="Lindblad-Toh K."/>
            <person name="Llopart A."/>
            <person name="Long M."/>
            <person name="Low L."/>
            <person name="Lozovsky E."/>
            <person name="Lu J."/>
            <person name="Luo M."/>
            <person name="Machado C.A."/>
            <person name="Makalowski W."/>
            <person name="Marzo M."/>
            <person name="Matsuda M."/>
            <person name="Matzkin L."/>
            <person name="McAllister B."/>
            <person name="McBride C.S."/>
            <person name="McKernan B."/>
            <person name="McKernan K."/>
            <person name="Mendez-Lago M."/>
            <person name="Minx P."/>
            <person name="Mollenhauer M.U."/>
            <person name="Montooth K."/>
            <person name="Mount S.M."/>
            <person name="Mu X."/>
            <person name="Myers E."/>
            <person name="Negre B."/>
            <person name="Newfeld S."/>
            <person name="Nielsen R."/>
            <person name="Noor M.A."/>
            <person name="O'Grady P."/>
            <person name="Pachter L."/>
            <person name="Papaceit M."/>
            <person name="Parisi M.J."/>
            <person name="Parisi M."/>
            <person name="Parts L."/>
            <person name="Pedersen J.S."/>
            <person name="Pesole G."/>
            <person name="Phillippy A.M."/>
            <person name="Ponting C.P."/>
            <person name="Pop M."/>
            <person name="Porcelli D."/>
            <person name="Powell J.R."/>
            <person name="Prohaska S."/>
            <person name="Pruitt K."/>
            <person name="Puig M."/>
            <person name="Quesneville H."/>
            <person name="Ram K.R."/>
            <person name="Rand D."/>
            <person name="Rasmussen M.D."/>
            <person name="Reed L.K."/>
            <person name="Reenan R."/>
            <person name="Reily A."/>
            <person name="Remington K.A."/>
            <person name="Rieger T.T."/>
            <person name="Ritchie M.G."/>
            <person name="Robin C."/>
            <person name="Rogers Y.H."/>
            <person name="Rohde C."/>
            <person name="Rozas J."/>
            <person name="Rubenfield M.J."/>
            <person name="Ruiz A."/>
            <person name="Russo S."/>
            <person name="Salzberg S.L."/>
            <person name="Sanchez-Gracia A."/>
            <person name="Saranga D.J."/>
            <person name="Sato H."/>
            <person name="Schaeffer S.W."/>
            <person name="Schatz M.C."/>
            <person name="Schlenke T."/>
            <person name="Schwartz R."/>
            <person name="Segarra C."/>
            <person name="Singh R.S."/>
            <person name="Sirot L."/>
            <person name="Sirota M."/>
            <person name="Sisneros N.B."/>
            <person name="Smith C.D."/>
            <person name="Smith T.F."/>
            <person name="Spieth J."/>
            <person name="Stage D.E."/>
            <person name="Stark A."/>
            <person name="Stephan W."/>
            <person name="Strausberg R.L."/>
            <person name="Strempel S."/>
            <person name="Sturgill D."/>
            <person name="Sutton G."/>
            <person name="Sutton G.G."/>
            <person name="Tao W."/>
            <person name="Teichmann S."/>
            <person name="Tobari Y.N."/>
            <person name="Tomimura Y."/>
            <person name="Tsolas J.M."/>
            <person name="Valente V.L."/>
            <person name="Venter E."/>
            <person name="Venter J.C."/>
            <person name="Vicario S."/>
            <person name="Vieira F.G."/>
            <person name="Vilella A.J."/>
            <person name="Villasante A."/>
            <person name="Walenz B."/>
            <person name="Wang J."/>
            <person name="Wasserman M."/>
            <person name="Watts T."/>
            <person name="Wilson D."/>
            <person name="Wilson R.K."/>
            <person name="Wing R.A."/>
            <person name="Wolfner M.F."/>
            <person name="Wong A."/>
            <person name="Wong G.K."/>
            <person name="Wu C.I."/>
            <person name="Wu G."/>
            <person name="Yamamoto D."/>
            <person name="Yang H.P."/>
            <person name="Yang S.P."/>
            <person name="Yorke J.A."/>
            <person name="Yoshida K."/>
            <person name="Zdobnov E."/>
            <person name="Zhang P."/>
            <person name="Zhang Y."/>
            <person name="Zimin A.V."/>
            <person name="Baldwin J."/>
            <person name="Abdouelleil A."/>
            <person name="Abdulkadir J."/>
            <person name="Abebe A."/>
            <person name="Abera B."/>
            <person name="Abreu J."/>
            <person name="Acer S.C."/>
            <person name="Aftuck L."/>
            <person name="Alexander A."/>
            <person name="An P."/>
            <person name="Anderson E."/>
            <person name="Anderson S."/>
            <person name="Arachi H."/>
            <person name="Azer M."/>
            <person name="Bachantsang P."/>
            <person name="Barry A."/>
            <person name="Bayul T."/>
            <person name="Berlin A."/>
            <person name="Bessette D."/>
            <person name="Bloom T."/>
            <person name="Blye J."/>
            <person name="Boguslavskiy L."/>
            <person name="Bonnet C."/>
            <person name="Boukhgalter B."/>
            <person name="Bourzgui I."/>
            <person name="Brown A."/>
            <person name="Cahill P."/>
            <person name="Channer S."/>
            <person name="Cheshatsang Y."/>
            <person name="Chuda L."/>
            <person name="Citroen M."/>
            <person name="Collymore A."/>
            <person name="Cooke P."/>
            <person name="Costello M."/>
            <person name="D'Aco K."/>
            <person name="Daza R."/>
            <person name="De Haan G."/>
            <person name="DeGray S."/>
            <person name="DeMaso C."/>
            <person name="Dhargay N."/>
            <person name="Dooley K."/>
            <person name="Dooley E."/>
            <person name="Doricent M."/>
            <person name="Dorje P."/>
            <person name="Dorjee K."/>
            <person name="Dupes A."/>
            <person name="Elong R."/>
            <person name="Falk J."/>
            <person name="Farina A."/>
            <person name="Faro S."/>
            <person name="Ferguson D."/>
            <person name="Fisher S."/>
            <person name="Foley C.D."/>
            <person name="Franke A."/>
            <person name="Friedrich D."/>
            <person name="Gadbois L."/>
            <person name="Gearin G."/>
            <person name="Gearin C.R."/>
            <person name="Giannoukos G."/>
            <person name="Goode T."/>
            <person name="Graham J."/>
            <person name="Grandbois E."/>
            <person name="Grewal S."/>
            <person name="Gyaltsen K."/>
            <person name="Hafez N."/>
            <person name="Hagos B."/>
            <person name="Hall J."/>
            <person name="Henson C."/>
            <person name="Hollinger A."/>
            <person name="Honan T."/>
            <person name="Huard M.D."/>
            <person name="Hughes L."/>
            <person name="Hurhula B."/>
            <person name="Husby M.E."/>
            <person name="Kamat A."/>
            <person name="Kanga B."/>
            <person name="Kashin S."/>
            <person name="Khazanovich D."/>
            <person name="Kisner P."/>
            <person name="Lance K."/>
            <person name="Lara M."/>
            <person name="Lee W."/>
            <person name="Lennon N."/>
            <person name="Letendre F."/>
            <person name="LeVine R."/>
            <person name="Lipovsky A."/>
            <person name="Liu X."/>
            <person name="Liu J."/>
            <person name="Liu S."/>
            <person name="Lokyitsang T."/>
            <person name="Lokyitsang Y."/>
            <person name="Lubonja R."/>
            <person name="Lui A."/>
            <person name="MacDonald P."/>
            <person name="Magnisalis V."/>
            <person name="Maru K."/>
            <person name="Matthews C."/>
            <person name="McCusker W."/>
            <person name="McDonough S."/>
            <person name="Mehta T."/>
            <person name="Meldrim J."/>
            <person name="Meneus L."/>
            <person name="Mihai O."/>
            <person name="Mihalev A."/>
            <person name="Mihova T."/>
            <person name="Mittelman R."/>
            <person name="Mlenga V."/>
            <person name="Montmayeur A."/>
            <person name="Mulrain L."/>
            <person name="Navidi A."/>
            <person name="Naylor J."/>
            <person name="Negash T."/>
            <person name="Nguyen T."/>
            <person name="Nguyen N."/>
            <person name="Nicol R."/>
            <person name="Norbu C."/>
            <person name="Norbu N."/>
            <person name="Novod N."/>
            <person name="O'Neill B."/>
            <person name="Osman S."/>
            <person name="Markiewicz E."/>
            <person name="Oyono O.L."/>
            <person name="Patti C."/>
            <person name="Phunkhang P."/>
            <person name="Pierre F."/>
            <person name="Priest M."/>
            <person name="Raghuraman S."/>
            <person name="Rege F."/>
            <person name="Reyes R."/>
            <person name="Rise C."/>
            <person name="Rogov P."/>
            <person name="Ross K."/>
            <person name="Ryan E."/>
            <person name="Settipalli S."/>
            <person name="Shea T."/>
            <person name="Sherpa N."/>
            <person name="Shi L."/>
            <person name="Shih D."/>
            <person name="Sparrow T."/>
            <person name="Spaulding J."/>
            <person name="Stalker J."/>
            <person name="Stange-Thomann N."/>
            <person name="Stavropoulos S."/>
            <person name="Stone C."/>
            <person name="Strader C."/>
            <person name="Tesfaye S."/>
            <person name="Thomson T."/>
            <person name="Thoulutsang Y."/>
            <person name="Thoulutsang D."/>
            <person name="Topham K."/>
            <person name="Topping I."/>
            <person name="Tsamla T."/>
            <person name="Vassiliev H."/>
            <person name="Vo A."/>
            <person name="Wangchuk T."/>
            <person name="Wangdi T."/>
            <person name="Weiand M."/>
            <person name="Wilkinson J."/>
            <person name="Wilson A."/>
            <person name="Yadav S."/>
            <person name="Young G."/>
            <person name="Yu Q."/>
            <person name="Zembek L."/>
            <person name="Zhong D."/>
            <person name="Zimmer A."/>
            <person name="Zwirko Z."/>
            <person name="Jaffe D.B."/>
            <person name="Alvarez P."/>
            <person name="Brockman W."/>
            <person name="Butler J."/>
            <person name="Chin C."/>
            <person name="Gnerre S."/>
            <person name="Grabherr M."/>
            <person name="Kleber M."/>
            <person name="Mauceli E."/>
            <person name="MacCallum I."/>
        </authorList>
    </citation>
    <scope>NUCLEOTIDE SEQUENCE [LARGE SCALE GENOMIC DNA]</scope>
    <source>
        <strain evidence="3">Tucson 15010-1051.87</strain>
    </source>
</reference>
<organism evidence="2 3">
    <name type="scientific">Drosophila virilis</name>
    <name type="common">Fruit fly</name>
    <dbReference type="NCBI Taxonomy" id="7244"/>
    <lineage>
        <taxon>Eukaryota</taxon>
        <taxon>Metazoa</taxon>
        <taxon>Ecdysozoa</taxon>
        <taxon>Arthropoda</taxon>
        <taxon>Hexapoda</taxon>
        <taxon>Insecta</taxon>
        <taxon>Pterygota</taxon>
        <taxon>Neoptera</taxon>
        <taxon>Endopterygota</taxon>
        <taxon>Diptera</taxon>
        <taxon>Brachycera</taxon>
        <taxon>Muscomorpha</taxon>
        <taxon>Ephydroidea</taxon>
        <taxon>Drosophilidae</taxon>
        <taxon>Drosophila</taxon>
    </lineage>
</organism>
<dbReference type="OrthoDB" id="7846373at2759"/>
<evidence type="ECO:0000313" key="3">
    <source>
        <dbReference type="Proteomes" id="UP000008792"/>
    </source>
</evidence>